<dbReference type="SUPFAM" id="SSF69572">
    <property type="entry name" value="Activating enzymes of the ubiquitin-like proteins"/>
    <property type="match status" value="1"/>
</dbReference>
<dbReference type="AlphaFoldDB" id="A0A3S4ZKL8"/>
<evidence type="ECO:0000313" key="1">
    <source>
        <dbReference type="EMBL" id="VEL13880.1"/>
    </source>
</evidence>
<gene>
    <name evidence="1" type="ORF">PXEA_LOCUS7320</name>
</gene>
<sequence length="74" mass="8094">MRAKNGSNGYDKTFAHPIHEVCRFGGAELHSVAALLGGLAAQEVIKLVTHQFVPITRPLIYNAITSETYLLELT</sequence>
<reference evidence="1" key="1">
    <citation type="submission" date="2018-11" db="EMBL/GenBank/DDBJ databases">
        <authorList>
            <consortium name="Pathogen Informatics"/>
        </authorList>
    </citation>
    <scope>NUCLEOTIDE SEQUENCE</scope>
</reference>
<dbReference type="Proteomes" id="UP000784294">
    <property type="component" value="Unassembled WGS sequence"/>
</dbReference>
<organism evidence="1 2">
    <name type="scientific">Protopolystoma xenopodis</name>
    <dbReference type="NCBI Taxonomy" id="117903"/>
    <lineage>
        <taxon>Eukaryota</taxon>
        <taxon>Metazoa</taxon>
        <taxon>Spiralia</taxon>
        <taxon>Lophotrochozoa</taxon>
        <taxon>Platyhelminthes</taxon>
        <taxon>Monogenea</taxon>
        <taxon>Polyopisthocotylea</taxon>
        <taxon>Polystomatidea</taxon>
        <taxon>Polystomatidae</taxon>
        <taxon>Protopolystoma</taxon>
    </lineage>
</organism>
<protein>
    <recommendedName>
        <fullName evidence="3">THIF-type NAD/FAD binding fold domain-containing protein</fullName>
    </recommendedName>
</protein>
<dbReference type="OrthoDB" id="1708823at2759"/>
<proteinExistence type="predicted"/>
<evidence type="ECO:0008006" key="3">
    <source>
        <dbReference type="Google" id="ProtNLM"/>
    </source>
</evidence>
<dbReference type="GO" id="GO:0008641">
    <property type="term" value="F:ubiquitin-like modifier activating enzyme activity"/>
    <property type="evidence" value="ECO:0007669"/>
    <property type="project" value="InterPro"/>
</dbReference>
<keyword evidence="2" id="KW-1185">Reference proteome</keyword>
<dbReference type="InterPro" id="IPR035985">
    <property type="entry name" value="Ubiquitin-activating_enz"/>
</dbReference>
<dbReference type="Gene3D" id="3.40.50.720">
    <property type="entry name" value="NAD(P)-binding Rossmann-like Domain"/>
    <property type="match status" value="1"/>
</dbReference>
<evidence type="ECO:0000313" key="2">
    <source>
        <dbReference type="Proteomes" id="UP000784294"/>
    </source>
</evidence>
<accession>A0A3S4ZKL8</accession>
<name>A0A3S4ZKL8_9PLAT</name>
<dbReference type="EMBL" id="CAAALY010019259">
    <property type="protein sequence ID" value="VEL13880.1"/>
    <property type="molecule type" value="Genomic_DNA"/>
</dbReference>
<comment type="caution">
    <text evidence="1">The sequence shown here is derived from an EMBL/GenBank/DDBJ whole genome shotgun (WGS) entry which is preliminary data.</text>
</comment>